<proteinExistence type="predicted"/>
<feature type="signal peptide" evidence="1">
    <location>
        <begin position="1"/>
        <end position="19"/>
    </location>
</feature>
<keyword evidence="1" id="KW-0732">Signal</keyword>
<keyword evidence="3" id="KW-1185">Reference proteome</keyword>
<evidence type="ECO:0000313" key="2">
    <source>
        <dbReference type="EMBL" id="KAK3598809.1"/>
    </source>
</evidence>
<comment type="caution">
    <text evidence="2">The sequence shown here is derived from an EMBL/GenBank/DDBJ whole genome shotgun (WGS) entry which is preliminary data.</text>
</comment>
<protein>
    <recommendedName>
        <fullName evidence="4">Secreted protein</fullName>
    </recommendedName>
</protein>
<sequence length="135" mass="14107">MYHLLTATISMAVISSCVGYPFGSYYAHHFLDLDTPDASDLMYLHGNTALTGTAVGGVPSSAGTVASHGSANAMGLFLGHGLCDARVCRLRGCPDEMIQPTGMCICKSDMCDVNPFFFGGSFGQRSTLNSGNIVG</sequence>
<organism evidence="2 3">
    <name type="scientific">Potamilus streckersoni</name>
    <dbReference type="NCBI Taxonomy" id="2493646"/>
    <lineage>
        <taxon>Eukaryota</taxon>
        <taxon>Metazoa</taxon>
        <taxon>Spiralia</taxon>
        <taxon>Lophotrochozoa</taxon>
        <taxon>Mollusca</taxon>
        <taxon>Bivalvia</taxon>
        <taxon>Autobranchia</taxon>
        <taxon>Heteroconchia</taxon>
        <taxon>Palaeoheterodonta</taxon>
        <taxon>Unionida</taxon>
        <taxon>Unionoidea</taxon>
        <taxon>Unionidae</taxon>
        <taxon>Ambleminae</taxon>
        <taxon>Lampsilini</taxon>
        <taxon>Potamilus</taxon>
    </lineage>
</organism>
<dbReference type="EMBL" id="JAEAOA010001278">
    <property type="protein sequence ID" value="KAK3598809.1"/>
    <property type="molecule type" value="Genomic_DNA"/>
</dbReference>
<dbReference type="Proteomes" id="UP001195483">
    <property type="component" value="Unassembled WGS sequence"/>
</dbReference>
<reference evidence="2" key="2">
    <citation type="journal article" date="2021" name="Genome Biol. Evol.">
        <title>Developing a high-quality reference genome for a parasitic bivalve with doubly uniparental inheritance (Bivalvia: Unionida).</title>
        <authorList>
            <person name="Smith C.H."/>
        </authorList>
    </citation>
    <scope>NUCLEOTIDE SEQUENCE</scope>
    <source>
        <strain evidence="2">CHS0354</strain>
        <tissue evidence="2">Mantle</tissue>
    </source>
</reference>
<dbReference type="AlphaFoldDB" id="A0AAE0SVG8"/>
<name>A0AAE0SVG8_9BIVA</name>
<reference evidence="2" key="1">
    <citation type="journal article" date="2021" name="Genome Biol. Evol.">
        <title>A High-Quality Reference Genome for a Parasitic Bivalve with Doubly Uniparental Inheritance (Bivalvia: Unionida).</title>
        <authorList>
            <person name="Smith C.H."/>
        </authorList>
    </citation>
    <scope>NUCLEOTIDE SEQUENCE</scope>
    <source>
        <strain evidence="2">CHS0354</strain>
    </source>
</reference>
<evidence type="ECO:0000313" key="3">
    <source>
        <dbReference type="Proteomes" id="UP001195483"/>
    </source>
</evidence>
<accession>A0AAE0SVG8</accession>
<evidence type="ECO:0008006" key="4">
    <source>
        <dbReference type="Google" id="ProtNLM"/>
    </source>
</evidence>
<evidence type="ECO:0000256" key="1">
    <source>
        <dbReference type="SAM" id="SignalP"/>
    </source>
</evidence>
<gene>
    <name evidence="2" type="ORF">CHS0354_020926</name>
</gene>
<reference evidence="2" key="3">
    <citation type="submission" date="2023-05" db="EMBL/GenBank/DDBJ databases">
        <authorList>
            <person name="Smith C.H."/>
        </authorList>
    </citation>
    <scope>NUCLEOTIDE SEQUENCE</scope>
    <source>
        <strain evidence="2">CHS0354</strain>
        <tissue evidence="2">Mantle</tissue>
    </source>
</reference>
<feature type="chain" id="PRO_5042017807" description="Secreted protein" evidence="1">
    <location>
        <begin position="20"/>
        <end position="135"/>
    </location>
</feature>